<accession>A0A8S5QS64</accession>
<dbReference type="Pfam" id="PF14207">
    <property type="entry name" value="DpnD-PcfM"/>
    <property type="match status" value="1"/>
</dbReference>
<dbReference type="EMBL" id="BK015714">
    <property type="protein sequence ID" value="DAE21589.1"/>
    <property type="molecule type" value="Genomic_DNA"/>
</dbReference>
<proteinExistence type="predicted"/>
<evidence type="ECO:0000313" key="2">
    <source>
        <dbReference type="EMBL" id="DAE21589.1"/>
    </source>
</evidence>
<evidence type="ECO:0000259" key="1">
    <source>
        <dbReference type="Pfam" id="PF14207"/>
    </source>
</evidence>
<sequence>MKYKVNIEELLSRIVEVEADNEEDAENKVRAMYNKEEIVLNADDLSSVELFVQ</sequence>
<reference evidence="2" key="1">
    <citation type="journal article" date="2021" name="Proc. Natl. Acad. Sci. U.S.A.">
        <title>A Catalog of Tens of Thousands of Viruses from Human Metagenomes Reveals Hidden Associations with Chronic Diseases.</title>
        <authorList>
            <person name="Tisza M.J."/>
            <person name="Buck C.B."/>
        </authorList>
    </citation>
    <scope>NUCLEOTIDE SEQUENCE</scope>
    <source>
        <strain evidence="2">Ct4be24</strain>
    </source>
</reference>
<dbReference type="InterPro" id="IPR025575">
    <property type="entry name" value="DpnD/PcfM_C"/>
</dbReference>
<organism evidence="2">
    <name type="scientific">Siphoviridae sp. ct4be24</name>
    <dbReference type="NCBI Taxonomy" id="2826289"/>
    <lineage>
        <taxon>Viruses</taxon>
        <taxon>Duplodnaviria</taxon>
        <taxon>Heunggongvirae</taxon>
        <taxon>Uroviricota</taxon>
        <taxon>Caudoviricetes</taxon>
    </lineage>
</organism>
<name>A0A8S5QS64_9CAUD</name>
<feature type="domain" description="DpnD/PcfM-like C-terminal" evidence="1">
    <location>
        <begin position="3"/>
        <end position="45"/>
    </location>
</feature>
<protein>
    <submittedName>
        <fullName evidence="2">DpnD/PcfM-like protein</fullName>
    </submittedName>
</protein>